<dbReference type="OrthoDB" id="4736246at2"/>
<evidence type="ECO:0000256" key="1">
    <source>
        <dbReference type="SAM" id="MobiDB-lite"/>
    </source>
</evidence>
<proteinExistence type="predicted"/>
<accession>A0A1W9ZXC0</accession>
<gene>
    <name evidence="2" type="ORF">BST12_09700</name>
</gene>
<comment type="caution">
    <text evidence="2">The sequence shown here is derived from an EMBL/GenBank/DDBJ whole genome shotgun (WGS) entry which is preliminary data.</text>
</comment>
<dbReference type="EMBL" id="MVHE01000010">
    <property type="protein sequence ID" value="ORA22427.1"/>
    <property type="molecule type" value="Genomic_DNA"/>
</dbReference>
<dbReference type="Pfam" id="PF09957">
    <property type="entry name" value="VapB_antitoxin"/>
    <property type="match status" value="1"/>
</dbReference>
<protein>
    <recommendedName>
        <fullName evidence="4">DUF2191 domain-containing protein</fullName>
    </recommendedName>
</protein>
<reference evidence="2 3" key="1">
    <citation type="submission" date="2017-02" db="EMBL/GenBank/DDBJ databases">
        <title>The new phylogeny of genus Mycobacterium.</title>
        <authorList>
            <person name="Tortoli E."/>
            <person name="Trovato A."/>
            <person name="Cirillo D.M."/>
        </authorList>
    </citation>
    <scope>NUCLEOTIDE SEQUENCE [LARGE SCALE GENOMIC DNA]</scope>
    <source>
        <strain evidence="2 3">DSM 45057</strain>
    </source>
</reference>
<organism evidence="2 3">
    <name type="scientific">Mycobacterium angelicum</name>
    <dbReference type="NCBI Taxonomy" id="470074"/>
    <lineage>
        <taxon>Bacteria</taxon>
        <taxon>Bacillati</taxon>
        <taxon>Actinomycetota</taxon>
        <taxon>Actinomycetes</taxon>
        <taxon>Mycobacteriales</taxon>
        <taxon>Mycobacteriaceae</taxon>
        <taxon>Mycobacterium</taxon>
    </lineage>
</organism>
<name>A0A1W9ZXC0_MYCAN</name>
<sequence>MLKRVEILVDNDLLQAVIRRYHLADAREAVHLALKALLDEVDGAENGSEEEEYDEFSDPSAWLPRRSSSDTG</sequence>
<evidence type="ECO:0000313" key="2">
    <source>
        <dbReference type="EMBL" id="ORA22427.1"/>
    </source>
</evidence>
<feature type="region of interest" description="Disordered" evidence="1">
    <location>
        <begin position="44"/>
        <end position="72"/>
    </location>
</feature>
<evidence type="ECO:0008006" key="4">
    <source>
        <dbReference type="Google" id="ProtNLM"/>
    </source>
</evidence>
<dbReference type="Proteomes" id="UP000192284">
    <property type="component" value="Unassembled WGS sequence"/>
</dbReference>
<dbReference type="RefSeq" id="WP_083112892.1">
    <property type="nucleotide sequence ID" value="NZ_JACKTS010000037.1"/>
</dbReference>
<dbReference type="AlphaFoldDB" id="A0A1W9ZXC0"/>
<evidence type="ECO:0000313" key="3">
    <source>
        <dbReference type="Proteomes" id="UP000192284"/>
    </source>
</evidence>
<dbReference type="InterPro" id="IPR019239">
    <property type="entry name" value="VapB_antitoxin"/>
</dbReference>
<feature type="compositionally biased region" description="Acidic residues" evidence="1">
    <location>
        <begin position="44"/>
        <end position="57"/>
    </location>
</feature>
<keyword evidence="3" id="KW-1185">Reference proteome</keyword>